<name>A0A919EE42_9ACTN</name>
<proteinExistence type="predicted"/>
<evidence type="ECO:0000256" key="1">
    <source>
        <dbReference type="SAM" id="MobiDB-lite"/>
    </source>
</evidence>
<accession>A0A919EE42</accession>
<keyword evidence="3" id="KW-1185">Reference proteome</keyword>
<organism evidence="2 3">
    <name type="scientific">Streptomyces mashuensis</name>
    <dbReference type="NCBI Taxonomy" id="33904"/>
    <lineage>
        <taxon>Bacteria</taxon>
        <taxon>Bacillati</taxon>
        <taxon>Actinomycetota</taxon>
        <taxon>Actinomycetes</taxon>
        <taxon>Kitasatosporales</taxon>
        <taxon>Streptomycetaceae</taxon>
        <taxon>Streptomyces</taxon>
    </lineage>
</organism>
<reference evidence="2" key="2">
    <citation type="submission" date="2020-09" db="EMBL/GenBank/DDBJ databases">
        <authorList>
            <person name="Sun Q."/>
            <person name="Ohkuma M."/>
        </authorList>
    </citation>
    <scope>NUCLEOTIDE SEQUENCE</scope>
    <source>
        <strain evidence="2">JCM 4059</strain>
    </source>
</reference>
<sequence length="74" mass="7923">MRAPAGFLSGSRGRDLPGSLPREKSHLGDQQEEGFLTVNSFKNSEGDFPFDLVSLGLTMYVGVTQTDMTDGGAK</sequence>
<dbReference type="EMBL" id="BNBD01000011">
    <property type="protein sequence ID" value="GHF61248.1"/>
    <property type="molecule type" value="Genomic_DNA"/>
</dbReference>
<gene>
    <name evidence="2" type="ORF">GCM10010218_48490</name>
</gene>
<feature type="region of interest" description="Disordered" evidence="1">
    <location>
        <begin position="1"/>
        <end position="31"/>
    </location>
</feature>
<comment type="caution">
    <text evidence="2">The sequence shown here is derived from an EMBL/GenBank/DDBJ whole genome shotgun (WGS) entry which is preliminary data.</text>
</comment>
<dbReference type="AlphaFoldDB" id="A0A919EE42"/>
<evidence type="ECO:0000313" key="3">
    <source>
        <dbReference type="Proteomes" id="UP000638313"/>
    </source>
</evidence>
<dbReference type="Proteomes" id="UP000638313">
    <property type="component" value="Unassembled WGS sequence"/>
</dbReference>
<evidence type="ECO:0000313" key="2">
    <source>
        <dbReference type="EMBL" id="GHF61248.1"/>
    </source>
</evidence>
<reference evidence="2" key="1">
    <citation type="journal article" date="2014" name="Int. J. Syst. Evol. Microbiol.">
        <title>Complete genome sequence of Corynebacterium casei LMG S-19264T (=DSM 44701T), isolated from a smear-ripened cheese.</title>
        <authorList>
            <consortium name="US DOE Joint Genome Institute (JGI-PGF)"/>
            <person name="Walter F."/>
            <person name="Albersmeier A."/>
            <person name="Kalinowski J."/>
            <person name="Ruckert C."/>
        </authorList>
    </citation>
    <scope>NUCLEOTIDE SEQUENCE</scope>
    <source>
        <strain evidence="2">JCM 4059</strain>
    </source>
</reference>
<protein>
    <submittedName>
        <fullName evidence="2">Uncharacterized protein</fullName>
    </submittedName>
</protein>